<reference evidence="2" key="1">
    <citation type="submission" date="2023-11" db="EMBL/GenBank/DDBJ databases">
        <authorList>
            <person name="De Vega J J."/>
            <person name="De Vega J J."/>
        </authorList>
    </citation>
    <scope>NUCLEOTIDE SEQUENCE</scope>
</reference>
<feature type="non-terminal residue" evidence="2">
    <location>
        <position position="1"/>
    </location>
</feature>
<comment type="caution">
    <text evidence="2">The sequence shown here is derived from an EMBL/GenBank/DDBJ whole genome shotgun (WGS) entry which is preliminary data.</text>
</comment>
<sequence length="86" mass="9541">KAKPRSTSLQSNAPLHTNRAVKPPLPLLLLLLPLRWRPPMKAAPRKKTKAITIVPSRPTWQRRNPAPLASRGMDPPPDCTALARTL</sequence>
<dbReference type="EMBL" id="CAVNYO010000440">
    <property type="protein sequence ID" value="CAK5279825.1"/>
    <property type="molecule type" value="Genomic_DNA"/>
</dbReference>
<dbReference type="Proteomes" id="UP001295794">
    <property type="component" value="Unassembled WGS sequence"/>
</dbReference>
<evidence type="ECO:0000256" key="1">
    <source>
        <dbReference type="SAM" id="MobiDB-lite"/>
    </source>
</evidence>
<evidence type="ECO:0000313" key="3">
    <source>
        <dbReference type="Proteomes" id="UP001295794"/>
    </source>
</evidence>
<proteinExistence type="predicted"/>
<evidence type="ECO:0000313" key="2">
    <source>
        <dbReference type="EMBL" id="CAK5279825.1"/>
    </source>
</evidence>
<accession>A0AAD2HQI7</accession>
<gene>
    <name evidence="2" type="ORF">MYCIT1_LOCUS30099</name>
</gene>
<feature type="region of interest" description="Disordered" evidence="1">
    <location>
        <begin position="54"/>
        <end position="86"/>
    </location>
</feature>
<organism evidence="2 3">
    <name type="scientific">Mycena citricolor</name>
    <dbReference type="NCBI Taxonomy" id="2018698"/>
    <lineage>
        <taxon>Eukaryota</taxon>
        <taxon>Fungi</taxon>
        <taxon>Dikarya</taxon>
        <taxon>Basidiomycota</taxon>
        <taxon>Agaricomycotina</taxon>
        <taxon>Agaricomycetes</taxon>
        <taxon>Agaricomycetidae</taxon>
        <taxon>Agaricales</taxon>
        <taxon>Marasmiineae</taxon>
        <taxon>Mycenaceae</taxon>
        <taxon>Mycena</taxon>
    </lineage>
</organism>
<name>A0AAD2HQI7_9AGAR</name>
<dbReference type="AlphaFoldDB" id="A0AAD2HQI7"/>
<keyword evidence="3" id="KW-1185">Reference proteome</keyword>
<protein>
    <submittedName>
        <fullName evidence="2">Uncharacterized protein</fullName>
    </submittedName>
</protein>